<feature type="compositionally biased region" description="Polar residues" evidence="1">
    <location>
        <begin position="44"/>
        <end position="64"/>
    </location>
</feature>
<feature type="region of interest" description="Disordered" evidence="1">
    <location>
        <begin position="215"/>
        <end position="238"/>
    </location>
</feature>
<evidence type="ECO:0000313" key="3">
    <source>
        <dbReference type="EMBL" id="GIJ09330.1"/>
    </source>
</evidence>
<sequence length="238" mass="24616">MGARYADQRDRRGRDEERGMSIRNWFAGAGLVALAVGAAGCGGTSATDEVSASPTATGTPITEVTPTGAPTPTASESASPAPTATPAVLSGTRQITITRVDGFEAGLSLTDDDRLAEVDDDSGRQLFVPTPLTGQNFLIKSYRSAGGGPGTGEPVCWQALNPGGGRPLVVEGAACREGEPRQQFTISAADADEGFLISNNSAYLRTSRDSGLILEELGDAPPTSSFRFNDNGPAPDRK</sequence>
<keyword evidence="2" id="KW-0472">Membrane</keyword>
<dbReference type="EMBL" id="BOOZ01000012">
    <property type="protein sequence ID" value="GIJ09330.1"/>
    <property type="molecule type" value="Genomic_DNA"/>
</dbReference>
<gene>
    <name evidence="3" type="ORF">Van01_25440</name>
</gene>
<feature type="region of interest" description="Disordered" evidence="1">
    <location>
        <begin position="42"/>
        <end position="88"/>
    </location>
</feature>
<dbReference type="Proteomes" id="UP000647017">
    <property type="component" value="Unassembled WGS sequence"/>
</dbReference>
<feature type="compositionally biased region" description="Low complexity" evidence="1">
    <location>
        <begin position="65"/>
        <end position="87"/>
    </location>
</feature>
<reference evidence="3 4" key="1">
    <citation type="submission" date="2021-01" db="EMBL/GenBank/DDBJ databases">
        <title>Whole genome shotgun sequence of Verrucosispora andamanensis NBRC 109075.</title>
        <authorList>
            <person name="Komaki H."/>
            <person name="Tamura T."/>
        </authorList>
    </citation>
    <scope>NUCLEOTIDE SEQUENCE [LARGE SCALE GENOMIC DNA]</scope>
    <source>
        <strain evidence="3 4">NBRC 109075</strain>
    </source>
</reference>
<proteinExistence type="predicted"/>
<evidence type="ECO:0000256" key="2">
    <source>
        <dbReference type="SAM" id="Phobius"/>
    </source>
</evidence>
<keyword evidence="2" id="KW-1133">Transmembrane helix</keyword>
<protein>
    <submittedName>
        <fullName evidence="3">Uncharacterized protein</fullName>
    </submittedName>
</protein>
<evidence type="ECO:0000313" key="4">
    <source>
        <dbReference type="Proteomes" id="UP000647017"/>
    </source>
</evidence>
<keyword evidence="2" id="KW-0812">Transmembrane</keyword>
<evidence type="ECO:0000256" key="1">
    <source>
        <dbReference type="SAM" id="MobiDB-lite"/>
    </source>
</evidence>
<name>A0ABQ4HUL9_9ACTN</name>
<accession>A0ABQ4HUL9</accession>
<feature type="transmembrane region" description="Helical" evidence="2">
    <location>
        <begin position="21"/>
        <end position="40"/>
    </location>
</feature>
<comment type="caution">
    <text evidence="3">The sequence shown here is derived from an EMBL/GenBank/DDBJ whole genome shotgun (WGS) entry which is preliminary data.</text>
</comment>
<organism evidence="3 4">
    <name type="scientific">Micromonospora andamanensis</name>
    <dbReference type="NCBI Taxonomy" id="1287068"/>
    <lineage>
        <taxon>Bacteria</taxon>
        <taxon>Bacillati</taxon>
        <taxon>Actinomycetota</taxon>
        <taxon>Actinomycetes</taxon>
        <taxon>Micromonosporales</taxon>
        <taxon>Micromonosporaceae</taxon>
        <taxon>Micromonospora</taxon>
    </lineage>
</organism>
<keyword evidence="4" id="KW-1185">Reference proteome</keyword>